<accession>A0A1V9XWZ9</accession>
<dbReference type="AlphaFoldDB" id="A0A1V9XWZ9"/>
<organism evidence="1 2">
    <name type="scientific">Tropilaelaps mercedesae</name>
    <dbReference type="NCBI Taxonomy" id="418985"/>
    <lineage>
        <taxon>Eukaryota</taxon>
        <taxon>Metazoa</taxon>
        <taxon>Ecdysozoa</taxon>
        <taxon>Arthropoda</taxon>
        <taxon>Chelicerata</taxon>
        <taxon>Arachnida</taxon>
        <taxon>Acari</taxon>
        <taxon>Parasitiformes</taxon>
        <taxon>Mesostigmata</taxon>
        <taxon>Gamasina</taxon>
        <taxon>Dermanyssoidea</taxon>
        <taxon>Laelapidae</taxon>
        <taxon>Tropilaelaps</taxon>
    </lineage>
</organism>
<name>A0A1V9XWZ9_9ACAR</name>
<protein>
    <submittedName>
        <fullName evidence="1">Uncharacterized protein</fullName>
    </submittedName>
</protein>
<dbReference type="Proteomes" id="UP000192247">
    <property type="component" value="Unassembled WGS sequence"/>
</dbReference>
<comment type="caution">
    <text evidence="1">The sequence shown here is derived from an EMBL/GenBank/DDBJ whole genome shotgun (WGS) entry which is preliminary data.</text>
</comment>
<sequence>MEKLRKCIENLDREEIDNMIKRHIREKSGRNLPGIYKAIRRGKQILSITVESNFRQSVTKYLRRISEHFLIAQHYLPSGYVCLALKETRVCL</sequence>
<dbReference type="EMBL" id="MNPL01002797">
    <property type="protein sequence ID" value="OQR77971.1"/>
    <property type="molecule type" value="Genomic_DNA"/>
</dbReference>
<dbReference type="InParanoid" id="A0A1V9XWZ9"/>
<evidence type="ECO:0000313" key="1">
    <source>
        <dbReference type="EMBL" id="OQR77971.1"/>
    </source>
</evidence>
<proteinExistence type="predicted"/>
<reference evidence="1 2" key="1">
    <citation type="journal article" date="2017" name="Gigascience">
        <title>Draft genome of the honey bee ectoparasitic mite, Tropilaelaps mercedesae, is shaped by the parasitic life history.</title>
        <authorList>
            <person name="Dong X."/>
            <person name="Armstrong S.D."/>
            <person name="Xia D."/>
            <person name="Makepeace B.L."/>
            <person name="Darby A.C."/>
            <person name="Kadowaki T."/>
        </authorList>
    </citation>
    <scope>NUCLEOTIDE SEQUENCE [LARGE SCALE GENOMIC DNA]</scope>
    <source>
        <strain evidence="1">Wuxi-XJTLU</strain>
    </source>
</reference>
<gene>
    <name evidence="1" type="ORF">BIW11_06718</name>
</gene>
<evidence type="ECO:0000313" key="2">
    <source>
        <dbReference type="Proteomes" id="UP000192247"/>
    </source>
</evidence>
<keyword evidence="2" id="KW-1185">Reference proteome</keyword>